<name>A0A0B3SUQ5_9RHOB</name>
<dbReference type="Gene3D" id="2.60.40.1880">
    <property type="entry name" value="Invasion associated locus B (IalB) protein"/>
    <property type="match status" value="1"/>
</dbReference>
<dbReference type="InterPro" id="IPR038696">
    <property type="entry name" value="IalB_sf"/>
</dbReference>
<dbReference type="STRING" id="561184.SAMN05216376_101420"/>
<dbReference type="RefSeq" id="WP_043139026.1">
    <property type="nucleotide sequence ID" value="NZ_JAHVJH010000004.1"/>
</dbReference>
<organism evidence="1 2">
    <name type="scientific">Mameliella alba</name>
    <dbReference type="NCBI Taxonomy" id="561184"/>
    <lineage>
        <taxon>Bacteria</taxon>
        <taxon>Pseudomonadati</taxon>
        <taxon>Pseudomonadota</taxon>
        <taxon>Alphaproteobacteria</taxon>
        <taxon>Rhodobacterales</taxon>
        <taxon>Roseobacteraceae</taxon>
        <taxon>Mameliella</taxon>
    </lineage>
</organism>
<gene>
    <name evidence="1" type="ORF">OA50_01415</name>
</gene>
<dbReference type="AlphaFoldDB" id="A0A0B3SUQ5"/>
<reference evidence="1 2" key="1">
    <citation type="submission" date="2014-10" db="EMBL/GenBank/DDBJ databases">
        <title>Genome sequence of Ponticoccus sp. strain UMTAT08 isolated from clonal culture of toxic dinoflagellate Alexandrium tamiyavanichii.</title>
        <authorList>
            <person name="Gan H.Y."/>
            <person name="Muhd D.-D."/>
            <person name="Mohd Noor M.E."/>
            <person name="Yeong Y.S."/>
            <person name="Usup G."/>
        </authorList>
    </citation>
    <scope>NUCLEOTIDE SEQUENCE [LARGE SCALE GENOMIC DNA]</scope>
    <source>
        <strain evidence="1 2">UMTAT08</strain>
    </source>
</reference>
<evidence type="ECO:0000313" key="1">
    <source>
        <dbReference type="EMBL" id="KHQ54184.1"/>
    </source>
</evidence>
<sequence>MKKPLILLSLIASLGAGAGYAQSADGGDPATPPADPGIDTGKPAQNVPYVKEVYDDWTLNCIKNAQDAEVCRMIQMLDDGEGNEIAQVVINRVENSGQIVAVGEITVPLETSLRHRLRISVDGRESKEYDFTVCTRLGCTAQVGFTEEVISQFKAGKEAVINIVPYFYRNQSIPLATSLKGFTAAFDETTAMQP</sequence>
<dbReference type="Proteomes" id="UP000030960">
    <property type="component" value="Unassembled WGS sequence"/>
</dbReference>
<dbReference type="EMBL" id="JSUQ01000004">
    <property type="protein sequence ID" value="KHQ54184.1"/>
    <property type="molecule type" value="Genomic_DNA"/>
</dbReference>
<dbReference type="OrthoDB" id="9797912at2"/>
<dbReference type="InterPro" id="IPR010642">
    <property type="entry name" value="Invasion_prot_B"/>
</dbReference>
<accession>A0A225QW86</accession>
<evidence type="ECO:0000313" key="2">
    <source>
        <dbReference type="Proteomes" id="UP000030960"/>
    </source>
</evidence>
<comment type="caution">
    <text evidence="1">The sequence shown here is derived from an EMBL/GenBank/DDBJ whole genome shotgun (WGS) entry which is preliminary data.</text>
</comment>
<proteinExistence type="predicted"/>
<protein>
    <submittedName>
        <fullName evidence="1">Invasion associated family protein</fullName>
    </submittedName>
</protein>
<keyword evidence="2" id="KW-1185">Reference proteome</keyword>
<dbReference type="Pfam" id="PF06776">
    <property type="entry name" value="IalB"/>
    <property type="match status" value="1"/>
</dbReference>
<accession>A0A0B3SUQ5</accession>